<protein>
    <submittedName>
        <fullName evidence="3">Uncharacterized protein</fullName>
    </submittedName>
</protein>
<accession>A0A9P0QUA4</accession>
<dbReference type="AlphaFoldDB" id="A0A9P0QUA4"/>
<evidence type="ECO:0000256" key="2">
    <source>
        <dbReference type="SAM" id="SignalP"/>
    </source>
</evidence>
<proteinExistence type="predicted"/>
<evidence type="ECO:0000313" key="4">
    <source>
        <dbReference type="Proteomes" id="UP000837801"/>
    </source>
</evidence>
<comment type="caution">
    <text evidence="3">The sequence shown here is derived from an EMBL/GenBank/DDBJ whole genome shotgun (WGS) entry which is preliminary data.</text>
</comment>
<keyword evidence="2" id="KW-0732">Signal</keyword>
<reference evidence="3" key="1">
    <citation type="submission" date="2022-03" db="EMBL/GenBank/DDBJ databases">
        <authorList>
            <person name="Legras J.-L."/>
            <person name="Devillers H."/>
            <person name="Grondin C."/>
        </authorList>
    </citation>
    <scope>NUCLEOTIDE SEQUENCE</scope>
    <source>
        <strain evidence="3">CLIB 1423</strain>
    </source>
</reference>
<evidence type="ECO:0000313" key="3">
    <source>
        <dbReference type="EMBL" id="CAH2355771.1"/>
    </source>
</evidence>
<feature type="compositionally biased region" description="Low complexity" evidence="1">
    <location>
        <begin position="114"/>
        <end position="124"/>
    </location>
</feature>
<gene>
    <name evidence="3" type="ORF">CLIB1423_33S00606</name>
</gene>
<evidence type="ECO:0000256" key="1">
    <source>
        <dbReference type="SAM" id="MobiDB-lite"/>
    </source>
</evidence>
<feature type="compositionally biased region" description="Low complexity" evidence="1">
    <location>
        <begin position="132"/>
        <end position="164"/>
    </location>
</feature>
<sequence length="184" mass="17798">MLKRTILSVALASGVMAADELSSILTTSVGDYSIDTSSYLSYYGSVFGVSFSDYSAFLTFGENLDVSSYVSHLSQLYSADPSAYSSAVAAFQSDATLTASDTAAASSGAGGTGSNSIAASTTSGSGSGSESGSGSTTETSGSSASSGSSSASGSASDSSTSSKAGVYSVGVPVAGLFAALALVL</sequence>
<keyword evidence="4" id="KW-1185">Reference proteome</keyword>
<organism evidence="3 4">
    <name type="scientific">[Candida] railenensis</name>
    <dbReference type="NCBI Taxonomy" id="45579"/>
    <lineage>
        <taxon>Eukaryota</taxon>
        <taxon>Fungi</taxon>
        <taxon>Dikarya</taxon>
        <taxon>Ascomycota</taxon>
        <taxon>Saccharomycotina</taxon>
        <taxon>Pichiomycetes</taxon>
        <taxon>Debaryomycetaceae</taxon>
        <taxon>Kurtzmaniella</taxon>
    </lineage>
</organism>
<feature type="signal peptide" evidence="2">
    <location>
        <begin position="1"/>
        <end position="17"/>
    </location>
</feature>
<dbReference type="EMBL" id="CAKXYY010000033">
    <property type="protein sequence ID" value="CAH2355771.1"/>
    <property type="molecule type" value="Genomic_DNA"/>
</dbReference>
<dbReference type="Proteomes" id="UP000837801">
    <property type="component" value="Unassembled WGS sequence"/>
</dbReference>
<feature type="region of interest" description="Disordered" evidence="1">
    <location>
        <begin position="106"/>
        <end position="164"/>
    </location>
</feature>
<name>A0A9P0QUA4_9ASCO</name>
<feature type="chain" id="PRO_5040239627" evidence="2">
    <location>
        <begin position="18"/>
        <end position="184"/>
    </location>
</feature>